<evidence type="ECO:0000313" key="5">
    <source>
        <dbReference type="EMBL" id="KOS13418.1"/>
    </source>
</evidence>
<dbReference type="Pfam" id="PF16679">
    <property type="entry name" value="CDT1_C"/>
    <property type="match status" value="1"/>
</dbReference>
<dbReference type="Gene3D" id="1.10.10.1420">
    <property type="entry name" value="DNA replication factor Cdt1, C-terminal WH domain"/>
    <property type="match status" value="1"/>
</dbReference>
<dbReference type="GeneID" id="28726572"/>
<feature type="domain" description="DNA replication factor Cdt1 C-terminal" evidence="4">
    <location>
        <begin position="1088"/>
        <end position="1186"/>
    </location>
</feature>
<evidence type="ECO:0000313" key="6">
    <source>
        <dbReference type="Proteomes" id="UP000037751"/>
    </source>
</evidence>
<feature type="compositionally biased region" description="Polar residues" evidence="3">
    <location>
        <begin position="865"/>
        <end position="876"/>
    </location>
</feature>
<gene>
    <name evidence="5" type="ORF">Malapachy_0164</name>
</gene>
<accession>A0A0M8MKK6</accession>
<dbReference type="SUPFAM" id="SSF46785">
    <property type="entry name" value="Winged helix' DNA-binding domain"/>
    <property type="match status" value="1"/>
</dbReference>
<comment type="caution">
    <text evidence="5">The sequence shown here is derived from an EMBL/GenBank/DDBJ whole genome shotgun (WGS) entry which is preliminary data.</text>
</comment>
<dbReference type="RefSeq" id="XP_017991050.1">
    <property type="nucleotide sequence ID" value="XM_018134697.1"/>
</dbReference>
<evidence type="ECO:0000259" key="4">
    <source>
        <dbReference type="Pfam" id="PF16679"/>
    </source>
</evidence>
<keyword evidence="2" id="KW-0131">Cell cycle</keyword>
<protein>
    <recommendedName>
        <fullName evidence="4">DNA replication factor Cdt1 C-terminal domain-containing protein</fullName>
    </recommendedName>
</protein>
<evidence type="ECO:0000256" key="3">
    <source>
        <dbReference type="SAM" id="MobiDB-lite"/>
    </source>
</evidence>
<dbReference type="InterPro" id="IPR011993">
    <property type="entry name" value="PH-like_dom_sf"/>
</dbReference>
<feature type="compositionally biased region" description="Pro residues" evidence="3">
    <location>
        <begin position="1004"/>
        <end position="1018"/>
    </location>
</feature>
<reference evidence="5 6" key="1">
    <citation type="submission" date="2015-07" db="EMBL/GenBank/DDBJ databases">
        <title>Draft Genome Sequence of Malassezia furfur CBS1878 and Malassezia pachydermatis CBS1879.</title>
        <authorList>
            <person name="Triana S."/>
            <person name="Ohm R."/>
            <person name="Gonzalez A."/>
            <person name="DeCock H."/>
            <person name="Restrepo S."/>
            <person name="Celis A."/>
        </authorList>
    </citation>
    <scope>NUCLEOTIDE SEQUENCE [LARGE SCALE GENOMIC DNA]</scope>
    <source>
        <strain evidence="5 6">CBS 1879</strain>
    </source>
</reference>
<dbReference type="EMBL" id="LGAV01000006">
    <property type="protein sequence ID" value="KOS13418.1"/>
    <property type="molecule type" value="Genomic_DNA"/>
</dbReference>
<evidence type="ECO:0000256" key="2">
    <source>
        <dbReference type="ARBA" id="ARBA00023306"/>
    </source>
</evidence>
<comment type="similarity">
    <text evidence="1">Belongs to the Cdt1 family.</text>
</comment>
<sequence length="1225" mass="135934">MHDIVWTDEAVKSYVALPTAIVRVVDMDACTIRSWSLDTLARHVQDMQRMSTWDADEASHRDAHAQILGPMSPMYAALGHVYIPLIPGTRTDVPILAWWGGSPLGTCHVTVMAYGDTTYRLCIDDVRGLDPRSMDEVHWQLTWDGATYATQPVHLQLHPSSHVQVSHTCTFDPARRPQHAYATLFGRPTRTYLATLEAFDQAHEDAALAPGPAEHAWDVARVRSHAPAATSTRVHERQRRWAHDVGLHTRMHMQQVHGTTQHIAPIVRRTEPTWLLRRAPAYLLCGHVDMGPSDTLTLTPRIQRVYLGSLRSWNAQGNLVSHEPAFIPMQRMSTTDDMAMCVVWRPSQVLTSVSSSTTAVRSISGVLRITLAMDGVTSLHLDHVIRCQFHREGGPEPASWTLLPAQDHVVDTLFRITLTPQPAACADDLWMLDTRTMQIPGGTSLGPWHPRGLSLVRDYLADVVWEQAIYDAMCHSAHVSLPPPGLDTPLSFDQLRRQWAGITSQSDVAYMASAVPVHIVGSTKRGWIEMQTDTLRGVWTRVWCVVQPPFLLLRRSSSALVWDQCIFLDRAHAEALPWASTKHVAALYTSGASYLFRCASEAELLAWIHGARVDVRLATTLMDLRRGALGPAHAEYGSTRQKRVILDEDEDTVLTARAVREAPRRKMEPLGADLAPATFSLGSSANTKKYAQPQHALDVFSASSASTPPLLTAQDTMAVLPYKLRTSLPLPPSYEKLLEYHTAVEQSLLVYMATHGAPSAEPTTMTPRRRIRIPHIITFQQLRPMVERTCQRTFDVPDFRRLVWLWSHAPGMPPPASDDDHAPLGGMGFLVDRIRTVDTRTHRKIYDWSVGIEMSMQAYHHRTSKQVQYGSPSNHASTPTSLRSFSPPPSPRREEMSQLAMWNTGMEERRTEMNYRLTRLVAIQHAHWLEQQGLDIACCLVTEPSTPSPAGPSHQSTAQIPVTPTKTPQGYAKGEAGLLTPSATRSGDGHATRITHDIAAISPPTSPLAPRTQPPMPSTPVSLCRARPQLVHWHTSFPLDRMPPIPPSSLPSLHVPPPTAPLSDARTKLLQRSKGPAASTSSISSMTLEERIRAKEQARSTLSATSGPHLIQQRAELSRLPAMAEAIYVLFSRTTGTHTPTGRQTRMLPMSEVLSALHASTHVALSRAEMEACLDTLIRVVPGWLAKTHVGLQDWLRLTIDPAQGLTLRDVRTRLRAVLADVKNT</sequence>
<feature type="region of interest" description="Disordered" evidence="3">
    <location>
        <begin position="863"/>
        <end position="895"/>
    </location>
</feature>
<name>A0A0M8MKK6_9BASI</name>
<evidence type="ECO:0000256" key="1">
    <source>
        <dbReference type="ARBA" id="ARBA00008356"/>
    </source>
</evidence>
<proteinExistence type="inferred from homology"/>
<dbReference type="InterPro" id="IPR036390">
    <property type="entry name" value="WH_DNA-bd_sf"/>
</dbReference>
<dbReference type="AlphaFoldDB" id="A0A0M8MKK6"/>
<dbReference type="Proteomes" id="UP000037751">
    <property type="component" value="Unassembled WGS sequence"/>
</dbReference>
<dbReference type="InterPro" id="IPR038090">
    <property type="entry name" value="Cdt1_C_WH_dom_sf"/>
</dbReference>
<dbReference type="Gene3D" id="2.30.29.30">
    <property type="entry name" value="Pleckstrin-homology domain (PH domain)/Phosphotyrosine-binding domain (PTB)"/>
    <property type="match status" value="1"/>
</dbReference>
<dbReference type="VEuPathDB" id="FungiDB:Malapachy_0164"/>
<feature type="region of interest" description="Disordered" evidence="3">
    <location>
        <begin position="1001"/>
        <end position="1022"/>
    </location>
</feature>
<dbReference type="OrthoDB" id="3366139at2759"/>
<dbReference type="InterPro" id="IPR032054">
    <property type="entry name" value="Cdt1_C"/>
</dbReference>
<organism evidence="5 6">
    <name type="scientific">Malassezia pachydermatis</name>
    <dbReference type="NCBI Taxonomy" id="77020"/>
    <lineage>
        <taxon>Eukaryota</taxon>
        <taxon>Fungi</taxon>
        <taxon>Dikarya</taxon>
        <taxon>Basidiomycota</taxon>
        <taxon>Ustilaginomycotina</taxon>
        <taxon>Malasseziomycetes</taxon>
        <taxon>Malasseziales</taxon>
        <taxon>Malasseziaceae</taxon>
        <taxon>Malassezia</taxon>
    </lineage>
</organism>
<keyword evidence="6" id="KW-1185">Reference proteome</keyword>
<dbReference type="SUPFAM" id="SSF50729">
    <property type="entry name" value="PH domain-like"/>
    <property type="match status" value="1"/>
</dbReference>